<gene>
    <name evidence="4" type="ORF">FPZ49_22270</name>
</gene>
<dbReference type="Pfam" id="PF05368">
    <property type="entry name" value="NmrA"/>
    <property type="match status" value="1"/>
</dbReference>
<evidence type="ECO:0000256" key="2">
    <source>
        <dbReference type="ARBA" id="ARBA00022857"/>
    </source>
</evidence>
<comment type="caution">
    <text evidence="4">The sequence shown here is derived from an EMBL/GenBank/DDBJ whole genome shotgun (WGS) entry which is preliminary data.</text>
</comment>
<dbReference type="InterPro" id="IPR036291">
    <property type="entry name" value="NAD(P)-bd_dom_sf"/>
</dbReference>
<dbReference type="AlphaFoldDB" id="A0A559K6J2"/>
<accession>A0A559K6J2</accession>
<evidence type="ECO:0000313" key="4">
    <source>
        <dbReference type="EMBL" id="TVY07749.1"/>
    </source>
</evidence>
<dbReference type="PANTHER" id="PTHR42748">
    <property type="entry name" value="NITROGEN METABOLITE REPRESSION PROTEIN NMRA FAMILY MEMBER"/>
    <property type="match status" value="1"/>
</dbReference>
<evidence type="ECO:0000256" key="1">
    <source>
        <dbReference type="ARBA" id="ARBA00006328"/>
    </source>
</evidence>
<name>A0A559K6J2_9BACL</name>
<dbReference type="PANTHER" id="PTHR42748:SF7">
    <property type="entry name" value="NMRA LIKE REDOX SENSOR 1-RELATED"/>
    <property type="match status" value="1"/>
</dbReference>
<dbReference type="OrthoDB" id="9794300at2"/>
<proteinExistence type="inferred from homology"/>
<comment type="similarity">
    <text evidence="1">Belongs to the NmrA-type oxidoreductase family.</text>
</comment>
<organism evidence="4 5">
    <name type="scientific">Paenibacillus cremeus</name>
    <dbReference type="NCBI Taxonomy" id="2163881"/>
    <lineage>
        <taxon>Bacteria</taxon>
        <taxon>Bacillati</taxon>
        <taxon>Bacillota</taxon>
        <taxon>Bacilli</taxon>
        <taxon>Bacillales</taxon>
        <taxon>Paenibacillaceae</taxon>
        <taxon>Paenibacillus</taxon>
    </lineage>
</organism>
<evidence type="ECO:0000259" key="3">
    <source>
        <dbReference type="Pfam" id="PF05368"/>
    </source>
</evidence>
<dbReference type="InterPro" id="IPR051164">
    <property type="entry name" value="NmrA-like_oxidored"/>
</dbReference>
<dbReference type="InterPro" id="IPR008030">
    <property type="entry name" value="NmrA-like"/>
</dbReference>
<feature type="domain" description="NmrA-like" evidence="3">
    <location>
        <begin position="4"/>
        <end position="307"/>
    </location>
</feature>
<sequence length="321" mass="34877">MADKKIIVVLGATGAQGGGLARAILNDPSDEFALRAVTRDVNSGSARSLAEAGAEVVAADLDDPDSIQRAFDGAYGAFCVTFFWNHFSPQKEFEHVQIMAEAAQKAGIQHLIWSTLEDSRKWVPLSDNRMPTLLEKYKVPHFDAKGEADRFFITAGVPTTFLLASYYWENMIYFGMGPRRGADGSLTLTLPMGEKKLAGIAAEDIGKCAFGIFKGGPAQFAGKTIGIAGDHLTGTEIAGALTKALDQQVSYNDVSPALYRSFGFPGADDLGNMFQLYQEFEQVVIGVRDIEGSRKLNPQLQSLEQWLSRNASRIPIDQANT</sequence>
<dbReference type="Gene3D" id="3.90.25.10">
    <property type="entry name" value="UDP-galactose 4-epimerase, domain 1"/>
    <property type="match status" value="1"/>
</dbReference>
<reference evidence="4 5" key="1">
    <citation type="submission" date="2019-07" db="EMBL/GenBank/DDBJ databases">
        <authorList>
            <person name="Kim J."/>
        </authorList>
    </citation>
    <scope>NUCLEOTIDE SEQUENCE [LARGE SCALE GENOMIC DNA]</scope>
    <source>
        <strain evidence="4 5">JC52</strain>
    </source>
</reference>
<dbReference type="EMBL" id="VNJI01000032">
    <property type="protein sequence ID" value="TVY07749.1"/>
    <property type="molecule type" value="Genomic_DNA"/>
</dbReference>
<dbReference type="CDD" id="cd05251">
    <property type="entry name" value="NmrA_like_SDR_a"/>
    <property type="match status" value="1"/>
</dbReference>
<keyword evidence="5" id="KW-1185">Reference proteome</keyword>
<keyword evidence="2" id="KW-0521">NADP</keyword>
<dbReference type="SUPFAM" id="SSF51735">
    <property type="entry name" value="NAD(P)-binding Rossmann-fold domains"/>
    <property type="match status" value="1"/>
</dbReference>
<dbReference type="RefSeq" id="WP_144851124.1">
    <property type="nucleotide sequence ID" value="NZ_VNJI01000032.1"/>
</dbReference>
<dbReference type="Gene3D" id="3.40.50.720">
    <property type="entry name" value="NAD(P)-binding Rossmann-like Domain"/>
    <property type="match status" value="1"/>
</dbReference>
<dbReference type="Proteomes" id="UP000317036">
    <property type="component" value="Unassembled WGS sequence"/>
</dbReference>
<evidence type="ECO:0000313" key="5">
    <source>
        <dbReference type="Proteomes" id="UP000317036"/>
    </source>
</evidence>
<protein>
    <submittedName>
        <fullName evidence="4">NmrA/HSCARG family protein</fullName>
    </submittedName>
</protein>